<dbReference type="GO" id="GO:0016887">
    <property type="term" value="F:ATP hydrolysis activity"/>
    <property type="evidence" value="ECO:0007669"/>
    <property type="project" value="InterPro"/>
</dbReference>
<organism evidence="2 3">
    <name type="scientific">Desulforamulus putei DSM 12395</name>
    <dbReference type="NCBI Taxonomy" id="1121429"/>
    <lineage>
        <taxon>Bacteria</taxon>
        <taxon>Bacillati</taxon>
        <taxon>Bacillota</taxon>
        <taxon>Clostridia</taxon>
        <taxon>Eubacteriales</taxon>
        <taxon>Peptococcaceae</taxon>
        <taxon>Desulforamulus</taxon>
    </lineage>
</organism>
<dbReference type="Gene3D" id="3.40.50.300">
    <property type="entry name" value="P-loop containing nucleotide triphosphate hydrolases"/>
    <property type="match status" value="1"/>
</dbReference>
<dbReference type="PANTHER" id="PTHR42759">
    <property type="entry name" value="MOXR FAMILY PROTEIN"/>
    <property type="match status" value="1"/>
</dbReference>
<proteinExistence type="predicted"/>
<feature type="domain" description="ATPase dynein-related AAA" evidence="1">
    <location>
        <begin position="203"/>
        <end position="367"/>
    </location>
</feature>
<dbReference type="Pfam" id="PF07728">
    <property type="entry name" value="AAA_5"/>
    <property type="match status" value="1"/>
</dbReference>
<dbReference type="GO" id="GO:0005524">
    <property type="term" value="F:ATP binding"/>
    <property type="evidence" value="ECO:0007669"/>
    <property type="project" value="InterPro"/>
</dbReference>
<dbReference type="InterPro" id="IPR027417">
    <property type="entry name" value="P-loop_NTPase"/>
</dbReference>
<dbReference type="AlphaFoldDB" id="A0A1M4ZD28"/>
<gene>
    <name evidence="2" type="ORF">SAMN02745133_01959</name>
</gene>
<reference evidence="3" key="1">
    <citation type="submission" date="2016-11" db="EMBL/GenBank/DDBJ databases">
        <authorList>
            <person name="Varghese N."/>
            <person name="Submissions S."/>
        </authorList>
    </citation>
    <scope>NUCLEOTIDE SEQUENCE [LARGE SCALE GENOMIC DNA]</scope>
    <source>
        <strain evidence="3">DSM 12395</strain>
    </source>
</reference>
<name>A0A1M4ZD28_9FIRM</name>
<dbReference type="STRING" id="1121429.SAMN02745133_01959"/>
<dbReference type="RefSeq" id="WP_073239213.1">
    <property type="nucleotide sequence ID" value="NZ_FQUY01000013.1"/>
</dbReference>
<dbReference type="SUPFAM" id="SSF52540">
    <property type="entry name" value="P-loop containing nucleoside triphosphate hydrolases"/>
    <property type="match status" value="1"/>
</dbReference>
<evidence type="ECO:0000313" key="3">
    <source>
        <dbReference type="Proteomes" id="UP000184148"/>
    </source>
</evidence>
<dbReference type="Proteomes" id="UP000184148">
    <property type="component" value="Unassembled WGS sequence"/>
</dbReference>
<dbReference type="PANTHER" id="PTHR42759:SF1">
    <property type="entry name" value="MAGNESIUM-CHELATASE SUBUNIT CHLD"/>
    <property type="match status" value="1"/>
</dbReference>
<evidence type="ECO:0000313" key="2">
    <source>
        <dbReference type="EMBL" id="SHF15921.1"/>
    </source>
</evidence>
<dbReference type="OrthoDB" id="9808317at2"/>
<evidence type="ECO:0000259" key="1">
    <source>
        <dbReference type="Pfam" id="PF07728"/>
    </source>
</evidence>
<keyword evidence="3" id="KW-1185">Reference proteome</keyword>
<sequence length="467" mass="51912">MKKISVFEKNYNKYIEQKDNILTVGLGADGLIYAEMMASTNPFLCRINPGTLIVDHHCMAIEKGMPCWHLAALIDFARGFNRREEVTVSGVIPDPNTVRIVKDLTEEKLGRKGRFELLKPVYETEGEEIIPETVDLPDEDRWLARFNFPPRILKRVLEFRAKQKEKLTPEQLSRIPEANYIPSGEEVIRAVGNMTRSSWVAPLLIGPKGSGKSTMAETLAAILMLPIRKIFGGIDLSAEALLGSKTLEPQEGVDLITETKLRAACKAAGIDAEPLVQKLRGAQLKIGFEPGILLSAVLNGELVVVDEVNMLIPEVTSLLHGLLDWQKTLSVPGYGEVKAPESFRLVACMNYGYAGTKPLNEAFQDRFRSIYVPHLTRENLTSLIQDKTGVKREIARKLSELFQLLSERVKNGDISDRTLSVRALFTIAEEYMDGSNLKSAAISVLTEGLGDKYEIEQVTDICQSLLA</sequence>
<protein>
    <submittedName>
        <fullName evidence="2">AAA domain (Dynein-related subfamily)</fullName>
    </submittedName>
</protein>
<dbReference type="InterPro" id="IPR011704">
    <property type="entry name" value="ATPase_dyneun-rel_AAA"/>
</dbReference>
<dbReference type="InterPro" id="IPR050764">
    <property type="entry name" value="CbbQ/NirQ/NorQ/GpvN"/>
</dbReference>
<accession>A0A1M4ZD28</accession>
<dbReference type="EMBL" id="FQUY01000013">
    <property type="protein sequence ID" value="SHF15921.1"/>
    <property type="molecule type" value="Genomic_DNA"/>
</dbReference>